<dbReference type="OrthoDB" id="9757977at2"/>
<dbReference type="InterPro" id="IPR052046">
    <property type="entry name" value="GH57_Enzymes"/>
</dbReference>
<dbReference type="Gene3D" id="3.20.110.20">
    <property type="match status" value="1"/>
</dbReference>
<dbReference type="InterPro" id="IPR011330">
    <property type="entry name" value="Glyco_hydro/deAcase_b/a-brl"/>
</dbReference>
<evidence type="ECO:0000259" key="3">
    <source>
        <dbReference type="Pfam" id="PF03065"/>
    </source>
</evidence>
<keyword evidence="5" id="KW-1185">Reference proteome</keyword>
<keyword evidence="2" id="KW-0119">Carbohydrate metabolism</keyword>
<reference evidence="4" key="2">
    <citation type="submission" date="2014-03" db="EMBL/GenBank/DDBJ databases">
        <title>Candidatus Competibacter-lineage genomes retrieved from metagenomes reveal functional metabolic diversity.</title>
        <authorList>
            <person name="McIlroy S.J."/>
            <person name="Albertsen M."/>
            <person name="Andresen E.K."/>
            <person name="Saunders A.M."/>
            <person name="Kristiansen R."/>
            <person name="Stokholm-Bjerregaard M."/>
            <person name="Nielsen K.L."/>
            <person name="Nielsen P.H."/>
        </authorList>
    </citation>
    <scope>NUCLEOTIDE SEQUENCE</scope>
    <source>
        <strain evidence="4">Run_A_D11</strain>
    </source>
</reference>
<name>W6M6B9_9GAMM</name>
<dbReference type="EMBL" id="CBTJ020000032">
    <property type="protein sequence ID" value="CDI02149.1"/>
    <property type="molecule type" value="Genomic_DNA"/>
</dbReference>
<comment type="caution">
    <text evidence="4">The sequence shown here is derived from an EMBL/GenBank/DDBJ whole genome shotgun (WGS) entry which is preliminary data.</text>
</comment>
<evidence type="ECO:0000313" key="4">
    <source>
        <dbReference type="EMBL" id="CDI02149.1"/>
    </source>
</evidence>
<dbReference type="SUPFAM" id="SSF88713">
    <property type="entry name" value="Glycoside hydrolase/deacetylase"/>
    <property type="match status" value="1"/>
</dbReference>
<organism evidence="4 5">
    <name type="scientific">Candidatus Competibacter denitrificans Run_A_D11</name>
    <dbReference type="NCBI Taxonomy" id="1400863"/>
    <lineage>
        <taxon>Bacteria</taxon>
        <taxon>Pseudomonadati</taxon>
        <taxon>Pseudomonadota</taxon>
        <taxon>Gammaproteobacteria</taxon>
        <taxon>Candidatus Competibacteraceae</taxon>
        <taxon>Candidatus Competibacter</taxon>
    </lineage>
</organism>
<evidence type="ECO:0000256" key="2">
    <source>
        <dbReference type="ARBA" id="ARBA00023277"/>
    </source>
</evidence>
<dbReference type="RefSeq" id="WP_048672001.1">
    <property type="nucleotide sequence ID" value="NZ_CBTJ020000032.1"/>
</dbReference>
<evidence type="ECO:0000256" key="1">
    <source>
        <dbReference type="ARBA" id="ARBA00006821"/>
    </source>
</evidence>
<dbReference type="PANTHER" id="PTHR36306:SF5">
    <property type="entry name" value="SLR1535 PROTEIN"/>
    <property type="match status" value="1"/>
</dbReference>
<dbReference type="STRING" id="1400863.BN873_260005"/>
<feature type="domain" description="Glycoside hydrolase family 57 N-terminal" evidence="3">
    <location>
        <begin position="44"/>
        <end position="289"/>
    </location>
</feature>
<dbReference type="Proteomes" id="UP000035760">
    <property type="component" value="Unassembled WGS sequence"/>
</dbReference>
<keyword evidence="4" id="KW-0378">Hydrolase</keyword>
<proteinExistence type="inferred from homology"/>
<comment type="similarity">
    <text evidence="1">Belongs to the glycosyl hydrolase 57 family.</text>
</comment>
<accession>W6M6B9</accession>
<evidence type="ECO:0000313" key="5">
    <source>
        <dbReference type="Proteomes" id="UP000035760"/>
    </source>
</evidence>
<dbReference type="GO" id="GO:0016787">
    <property type="term" value="F:hydrolase activity"/>
    <property type="evidence" value="ECO:0007669"/>
    <property type="project" value="UniProtKB-KW"/>
</dbReference>
<dbReference type="PANTHER" id="PTHR36306">
    <property type="entry name" value="ALPHA-AMYLASE-RELATED-RELATED"/>
    <property type="match status" value="1"/>
</dbReference>
<sequence length="395" mass="45421">MTDKRYHALVLNLHQPHGNLEHLLALREGEAREILLAMDRIPRTLADYQDIGRVHLSVSGTLMETLTHSEFQSRAYGIVDCGALLWQLQNNRAIDMLGTAYYHPVMPLTPPADWESHLARWRGVGRRWFVHSDFQGFWPPEMGFCMEMIPFLRRLGYRFVLVDSEHVRPVGKMSAAELCYRPHIARFGGEEIIVIVRDRELSEAQKTGMEVAWFEQEIRERTKACDFPPLVTTCTDGENTGWFRNVMPGSNFWDTFYRGLMERARADQDSIQPIFIKDYLDRFGASGEVVAGPGAWNTAWHEGGDFVRWAGTPAQKDALTRVDEISQAVHAAMQNAKHLGSRNPELSKLLEEAYWRVLRAQTSCNFFWGDAWVMRCHADLDQACEYLNRADPRYV</sequence>
<gene>
    <name evidence="4" type="ORF">BN873_260005</name>
</gene>
<reference evidence="4" key="1">
    <citation type="submission" date="2013-07" db="EMBL/GenBank/DDBJ databases">
        <authorList>
            <person name="McIlroy S."/>
        </authorList>
    </citation>
    <scope>NUCLEOTIDE SEQUENCE [LARGE SCALE GENOMIC DNA]</scope>
    <source>
        <strain evidence="4">Run_A_D11</strain>
    </source>
</reference>
<dbReference type="GO" id="GO:0005975">
    <property type="term" value="P:carbohydrate metabolic process"/>
    <property type="evidence" value="ECO:0007669"/>
    <property type="project" value="InterPro"/>
</dbReference>
<dbReference type="Pfam" id="PF03065">
    <property type="entry name" value="Glyco_hydro_57"/>
    <property type="match status" value="1"/>
</dbReference>
<protein>
    <submittedName>
        <fullName evidence="4">Glycosyl hydrolase, family 57</fullName>
    </submittedName>
</protein>
<dbReference type="AlphaFoldDB" id="W6M6B9"/>
<dbReference type="InterPro" id="IPR004300">
    <property type="entry name" value="Glyco_hydro_57_N"/>
</dbReference>